<sequence>MAIDRGLGGLMVWSLDTDDFRGLCDAEAEPYADFTERYNQLASDPRLPRALAALNLPEAQAASSTDNYVVSDGKLILRLPQRTPDSAYNLLRIANEAASLAAQEKRILDAMGGAAETNEVLNAAHPAPADWHTARLLCHYEGNHFISDYTYYPRAGYWFKAHPAPADWHTARLLCHYEGNHFISDYTCYPRAGYWFKAHPAPADWHTARLLCHYEGNHFISDYTYYPRAGYWFTAHPADYTYYPRAGYWFKAHPAPADWHTARLLCHYEGNHFISDYTYYPRAGYWFTAHPASADWHTPRLLCHYEGNHFISDYTYYPRAGYWFTAHPASADWHTASLLCHYEGNHFISDYTCYPRAGYWFTAHPASADWHTVRLLCHYEGNHFISDYTYYPRAGYWFTAHPASADWHTARLLCHYEGIPLERLYISAWDTDTPHSSLKREQCLVFADDGRLLDHSCAEHLPFICYRKSCDADRITECGTIDKGCFL</sequence>
<keyword evidence="1" id="KW-1015">Disulfide bond</keyword>
<dbReference type="InterPro" id="IPR018378">
    <property type="entry name" value="C-type_lectin_CS"/>
</dbReference>
<accession>A0A0L7LAF0</accession>
<dbReference type="InterPro" id="IPR016187">
    <property type="entry name" value="CTDL_fold"/>
</dbReference>
<reference evidence="3 4" key="1">
    <citation type="journal article" date="2015" name="Genome Biol. Evol.">
        <title>The genome of winter moth (Operophtera brumata) provides a genomic perspective on sexual dimorphism and phenology.</title>
        <authorList>
            <person name="Derks M.F."/>
            <person name="Smit S."/>
            <person name="Salis L."/>
            <person name="Schijlen E."/>
            <person name="Bossers A."/>
            <person name="Mateman C."/>
            <person name="Pijl A.S."/>
            <person name="de Ridder D."/>
            <person name="Groenen M.A."/>
            <person name="Visser M.E."/>
            <person name="Megens H.J."/>
        </authorList>
    </citation>
    <scope>NUCLEOTIDE SEQUENCE [LARGE SCALE GENOMIC DNA]</scope>
    <source>
        <strain evidence="3">WM2013NL</strain>
        <tissue evidence="3">Head and thorax</tissue>
    </source>
</reference>
<dbReference type="PROSITE" id="PS50041">
    <property type="entry name" value="C_TYPE_LECTIN_2"/>
    <property type="match status" value="1"/>
</dbReference>
<dbReference type="Gene3D" id="3.10.100.10">
    <property type="entry name" value="Mannose-Binding Protein A, subunit A"/>
    <property type="match status" value="1"/>
</dbReference>
<dbReference type="AlphaFoldDB" id="A0A0L7LAF0"/>
<dbReference type="InterPro" id="IPR016186">
    <property type="entry name" value="C-type_lectin-like/link_sf"/>
</dbReference>
<dbReference type="InterPro" id="IPR001304">
    <property type="entry name" value="C-type_lectin-like"/>
</dbReference>
<gene>
    <name evidence="3" type="ORF">OBRU01_12199</name>
</gene>
<name>A0A0L7LAF0_OPEBR</name>
<keyword evidence="4" id="KW-1185">Reference proteome</keyword>
<evidence type="ECO:0000313" key="4">
    <source>
        <dbReference type="Proteomes" id="UP000037510"/>
    </source>
</evidence>
<dbReference type="Proteomes" id="UP000037510">
    <property type="component" value="Unassembled WGS sequence"/>
</dbReference>
<dbReference type="STRING" id="104452.A0A0L7LAF0"/>
<dbReference type="EMBL" id="JTDY01001956">
    <property type="protein sequence ID" value="KOB72452.1"/>
    <property type="molecule type" value="Genomic_DNA"/>
</dbReference>
<proteinExistence type="predicted"/>
<comment type="caution">
    <text evidence="3">The sequence shown here is derived from an EMBL/GenBank/DDBJ whole genome shotgun (WGS) entry which is preliminary data.</text>
</comment>
<dbReference type="Gene3D" id="3.20.20.80">
    <property type="entry name" value="Glycosidases"/>
    <property type="match status" value="1"/>
</dbReference>
<evidence type="ECO:0000313" key="3">
    <source>
        <dbReference type="EMBL" id="KOB72452.1"/>
    </source>
</evidence>
<organism evidence="3 4">
    <name type="scientific">Operophtera brumata</name>
    <name type="common">Winter moth</name>
    <name type="synonym">Phalaena brumata</name>
    <dbReference type="NCBI Taxonomy" id="104452"/>
    <lineage>
        <taxon>Eukaryota</taxon>
        <taxon>Metazoa</taxon>
        <taxon>Ecdysozoa</taxon>
        <taxon>Arthropoda</taxon>
        <taxon>Hexapoda</taxon>
        <taxon>Insecta</taxon>
        <taxon>Pterygota</taxon>
        <taxon>Neoptera</taxon>
        <taxon>Endopterygota</taxon>
        <taxon>Lepidoptera</taxon>
        <taxon>Glossata</taxon>
        <taxon>Ditrysia</taxon>
        <taxon>Geometroidea</taxon>
        <taxon>Geometridae</taxon>
        <taxon>Larentiinae</taxon>
        <taxon>Operophtera</taxon>
    </lineage>
</organism>
<evidence type="ECO:0000256" key="1">
    <source>
        <dbReference type="ARBA" id="ARBA00023157"/>
    </source>
</evidence>
<dbReference type="PROSITE" id="PS00615">
    <property type="entry name" value="C_TYPE_LECTIN_1"/>
    <property type="match status" value="1"/>
</dbReference>
<protein>
    <submittedName>
        <fullName evidence="3">Lectin 3</fullName>
    </submittedName>
</protein>
<feature type="domain" description="C-type lectin" evidence="2">
    <location>
        <begin position="354"/>
        <end position="466"/>
    </location>
</feature>
<dbReference type="SUPFAM" id="SSF56436">
    <property type="entry name" value="C-type lectin-like"/>
    <property type="match status" value="1"/>
</dbReference>
<evidence type="ECO:0000259" key="2">
    <source>
        <dbReference type="PROSITE" id="PS50041"/>
    </source>
</evidence>